<sequence>MGANFALRNLCEMAAPIVDRRESVVFSISSGLSTSQEDYFSASYTHSLQKQLLISAAEHRGVSQQAPFTGRRFRRPSWLPRHRTGAGSMASDKTRLQEGLQERHIRNAACPESFVDE</sequence>
<evidence type="ECO:0000313" key="1">
    <source>
        <dbReference type="EMBL" id="MEM5398992.1"/>
    </source>
</evidence>
<evidence type="ECO:0000313" key="2">
    <source>
        <dbReference type="Proteomes" id="UP001392318"/>
    </source>
</evidence>
<proteinExistence type="predicted"/>
<name>A0ACC6RBT9_9BURK</name>
<protein>
    <submittedName>
        <fullName evidence="1">Uncharacterized protein</fullName>
    </submittedName>
</protein>
<organism evidence="1 2">
    <name type="scientific">Paraburkholderia unamae</name>
    <dbReference type="NCBI Taxonomy" id="219649"/>
    <lineage>
        <taxon>Bacteria</taxon>
        <taxon>Pseudomonadati</taxon>
        <taxon>Pseudomonadota</taxon>
        <taxon>Betaproteobacteria</taxon>
        <taxon>Burkholderiales</taxon>
        <taxon>Burkholderiaceae</taxon>
        <taxon>Paraburkholderia</taxon>
    </lineage>
</organism>
<keyword evidence="2" id="KW-1185">Reference proteome</keyword>
<dbReference type="EMBL" id="JAYMRU010000002">
    <property type="protein sequence ID" value="MEM5398992.1"/>
    <property type="molecule type" value="Genomic_DNA"/>
</dbReference>
<dbReference type="Proteomes" id="UP001392318">
    <property type="component" value="Unassembled WGS sequence"/>
</dbReference>
<accession>A0ACC6RBT9</accession>
<comment type="caution">
    <text evidence="1">The sequence shown here is derived from an EMBL/GenBank/DDBJ whole genome shotgun (WGS) entry which is preliminary data.</text>
</comment>
<reference evidence="1" key="1">
    <citation type="submission" date="2024-01" db="EMBL/GenBank/DDBJ databases">
        <title>The diversity of rhizobia nodulating Mimosa spp. in eleven states of Brazil covering several biomes is determined by host plant, location, and edaphic factors.</title>
        <authorList>
            <person name="Rouws L."/>
            <person name="Barauna A."/>
            <person name="Beukes C."/>
            <person name="De Faria S.M."/>
            <person name="Gross E."/>
            <person name="Dos Reis Junior F.B."/>
            <person name="Simon M."/>
            <person name="Maluk M."/>
            <person name="Odee D.W."/>
            <person name="Kenicer G."/>
            <person name="Young J.P.W."/>
            <person name="Reis V.M."/>
            <person name="Zilli J."/>
            <person name="James E.K."/>
        </authorList>
    </citation>
    <scope>NUCLEOTIDE SEQUENCE</scope>
    <source>
        <strain evidence="1">JPY452</strain>
    </source>
</reference>
<gene>
    <name evidence="1" type="ORF">VSR83_02685</name>
</gene>